<dbReference type="InterPro" id="IPR038726">
    <property type="entry name" value="PDDEXK_AddAB-type"/>
</dbReference>
<feature type="non-terminal residue" evidence="2">
    <location>
        <position position="1"/>
    </location>
</feature>
<protein>
    <recommendedName>
        <fullName evidence="1">PD-(D/E)XK endonuclease-like domain-containing protein</fullName>
    </recommendedName>
</protein>
<dbReference type="AlphaFoldDB" id="X1M0I7"/>
<dbReference type="Gene3D" id="3.90.320.10">
    <property type="match status" value="1"/>
</dbReference>
<evidence type="ECO:0000259" key="1">
    <source>
        <dbReference type="Pfam" id="PF12705"/>
    </source>
</evidence>
<comment type="caution">
    <text evidence="2">The sequence shown here is derived from an EMBL/GenBank/DDBJ whole genome shotgun (WGS) entry which is preliminary data.</text>
</comment>
<name>X1M0I7_9ZZZZ</name>
<dbReference type="EMBL" id="BARV01013655">
    <property type="protein sequence ID" value="GAI24878.1"/>
    <property type="molecule type" value="Genomic_DNA"/>
</dbReference>
<dbReference type="InterPro" id="IPR011604">
    <property type="entry name" value="PDDEXK-like_dom_sf"/>
</dbReference>
<reference evidence="2" key="1">
    <citation type="journal article" date="2014" name="Front. Microbiol.">
        <title>High frequency of phylogenetically diverse reductive dehalogenase-homologous genes in deep subseafloor sedimentary metagenomes.</title>
        <authorList>
            <person name="Kawai M."/>
            <person name="Futagami T."/>
            <person name="Toyoda A."/>
            <person name="Takaki Y."/>
            <person name="Nishi S."/>
            <person name="Hori S."/>
            <person name="Arai W."/>
            <person name="Tsubouchi T."/>
            <person name="Morono Y."/>
            <person name="Uchiyama I."/>
            <person name="Ito T."/>
            <person name="Fujiyama A."/>
            <person name="Inagaki F."/>
            <person name="Takami H."/>
        </authorList>
    </citation>
    <scope>NUCLEOTIDE SEQUENCE</scope>
    <source>
        <strain evidence="2">Expedition CK06-06</strain>
    </source>
</reference>
<dbReference type="Pfam" id="PF12705">
    <property type="entry name" value="PDDEXK_1"/>
    <property type="match status" value="1"/>
</dbReference>
<sequence length="131" mass="15666">DRVDKLEDGSVLILDYKTGADTPKPQQTDKLEKMKFKREPIRDQIRSFQLPLYYYFEKKKYEEETLNAALYNLRSLKLSYLHNKKRNEEKLMQICLNALDFILHEILDPGKTFIADPANERNCKYCSFFYL</sequence>
<feature type="non-terminal residue" evidence="2">
    <location>
        <position position="131"/>
    </location>
</feature>
<evidence type="ECO:0000313" key="2">
    <source>
        <dbReference type="EMBL" id="GAI24878.1"/>
    </source>
</evidence>
<proteinExistence type="predicted"/>
<accession>X1M0I7</accession>
<feature type="domain" description="PD-(D/E)XK endonuclease-like" evidence="1">
    <location>
        <begin position="1"/>
        <end position="128"/>
    </location>
</feature>
<gene>
    <name evidence="2" type="ORF">S06H3_24501</name>
</gene>
<organism evidence="2">
    <name type="scientific">marine sediment metagenome</name>
    <dbReference type="NCBI Taxonomy" id="412755"/>
    <lineage>
        <taxon>unclassified sequences</taxon>
        <taxon>metagenomes</taxon>
        <taxon>ecological metagenomes</taxon>
    </lineage>
</organism>